<dbReference type="SUPFAM" id="SSF82649">
    <property type="entry name" value="SufE/NifU"/>
    <property type="match status" value="1"/>
</dbReference>
<evidence type="ECO:0000256" key="2">
    <source>
        <dbReference type="ARBA" id="ARBA00005124"/>
    </source>
</evidence>
<comment type="catalytic activity">
    <reaction evidence="7">
        <text>L-lysyl-[lipoyl-carrier protein] + (R)-lipoate + ATP = N(6)-[(R)-lipoyl]-L-lysyl-[lipoyl-carrier protein] + AMP + diphosphate + H(+)</text>
        <dbReference type="Rhea" id="RHEA:49288"/>
        <dbReference type="Rhea" id="RHEA-COMP:10500"/>
        <dbReference type="Rhea" id="RHEA-COMP:10502"/>
        <dbReference type="ChEBI" id="CHEBI:15378"/>
        <dbReference type="ChEBI" id="CHEBI:29969"/>
        <dbReference type="ChEBI" id="CHEBI:30616"/>
        <dbReference type="ChEBI" id="CHEBI:33019"/>
        <dbReference type="ChEBI" id="CHEBI:83088"/>
        <dbReference type="ChEBI" id="CHEBI:83099"/>
        <dbReference type="ChEBI" id="CHEBI:456215"/>
        <dbReference type="EC" id="6.3.1.20"/>
    </reaction>
</comment>
<name>A0ABR7NMN9_9FIRM</name>
<evidence type="ECO:0000256" key="3">
    <source>
        <dbReference type="ARBA" id="ARBA00012367"/>
    </source>
</evidence>
<keyword evidence="6" id="KW-0067">ATP-binding</keyword>
<evidence type="ECO:0000313" key="10">
    <source>
        <dbReference type="Proteomes" id="UP000658131"/>
    </source>
</evidence>
<sequence length="73" mass="8202">ENGRITRADFYGDFLSLRPLDELSRALCGCAFRREDVEAVLRRFEPREYFGGITAEEVLATIFDAAGTPESTL</sequence>
<comment type="pathway">
    <text evidence="1">Protein modification; protein lipoylation via exogenous pathway; protein N(6)-(lipoyl)lysine from lipoate: step 2/2.</text>
</comment>
<reference evidence="9 10" key="1">
    <citation type="submission" date="2020-08" db="EMBL/GenBank/DDBJ databases">
        <title>Genome public.</title>
        <authorList>
            <person name="Liu C."/>
            <person name="Sun Q."/>
        </authorList>
    </citation>
    <scope>NUCLEOTIDE SEQUENCE [LARGE SCALE GENOMIC DNA]</scope>
    <source>
        <strain evidence="9 10">BX1</strain>
    </source>
</reference>
<evidence type="ECO:0000256" key="6">
    <source>
        <dbReference type="ARBA" id="ARBA00022840"/>
    </source>
</evidence>
<dbReference type="EMBL" id="JACRTB010000041">
    <property type="protein sequence ID" value="MBC8577668.1"/>
    <property type="molecule type" value="Genomic_DNA"/>
</dbReference>
<proteinExistence type="predicted"/>
<protein>
    <recommendedName>
        <fullName evidence="3">lipoate--protein ligase</fullName>
        <ecNumber evidence="3">6.3.1.20</ecNumber>
    </recommendedName>
</protein>
<feature type="domain" description="Lipoate protein ligase C-terminal" evidence="8">
    <location>
        <begin position="1"/>
        <end position="61"/>
    </location>
</feature>
<comment type="pathway">
    <text evidence="2">Protein modification; protein lipoylation via exogenous pathway; protein N(6)-(lipoyl)lysine from lipoate: step 1/2.</text>
</comment>
<evidence type="ECO:0000256" key="5">
    <source>
        <dbReference type="ARBA" id="ARBA00022741"/>
    </source>
</evidence>
<dbReference type="Proteomes" id="UP000658131">
    <property type="component" value="Unassembled WGS sequence"/>
</dbReference>
<gene>
    <name evidence="9" type="ORF">H8717_14825</name>
</gene>
<evidence type="ECO:0000259" key="8">
    <source>
        <dbReference type="Pfam" id="PF10437"/>
    </source>
</evidence>
<keyword evidence="4" id="KW-0436">Ligase</keyword>
<accession>A0ABR7NMN9</accession>
<evidence type="ECO:0000256" key="7">
    <source>
        <dbReference type="ARBA" id="ARBA00048037"/>
    </source>
</evidence>
<evidence type="ECO:0000313" key="9">
    <source>
        <dbReference type="EMBL" id="MBC8577668.1"/>
    </source>
</evidence>
<dbReference type="EC" id="6.3.1.20" evidence="3"/>
<organism evidence="9 10">
    <name type="scientific">Yanshouia hominis</name>
    <dbReference type="NCBI Taxonomy" id="2763673"/>
    <lineage>
        <taxon>Bacteria</taxon>
        <taxon>Bacillati</taxon>
        <taxon>Bacillota</taxon>
        <taxon>Clostridia</taxon>
        <taxon>Eubacteriales</taxon>
        <taxon>Oscillospiraceae</taxon>
        <taxon>Yanshouia</taxon>
    </lineage>
</organism>
<dbReference type="Pfam" id="PF10437">
    <property type="entry name" value="Lip_prot_lig_C"/>
    <property type="match status" value="1"/>
</dbReference>
<dbReference type="Gene3D" id="3.30.390.50">
    <property type="entry name" value="CO dehydrogenase flavoprotein, C-terminal domain"/>
    <property type="match status" value="1"/>
</dbReference>
<keyword evidence="10" id="KW-1185">Reference proteome</keyword>
<feature type="non-terminal residue" evidence="9">
    <location>
        <position position="1"/>
    </location>
</feature>
<dbReference type="InterPro" id="IPR019491">
    <property type="entry name" value="Lipoate_protein_ligase_C"/>
</dbReference>
<keyword evidence="5" id="KW-0547">Nucleotide-binding</keyword>
<comment type="caution">
    <text evidence="9">The sequence shown here is derived from an EMBL/GenBank/DDBJ whole genome shotgun (WGS) entry which is preliminary data.</text>
</comment>
<evidence type="ECO:0000256" key="4">
    <source>
        <dbReference type="ARBA" id="ARBA00022598"/>
    </source>
</evidence>
<dbReference type="RefSeq" id="WP_316248711.1">
    <property type="nucleotide sequence ID" value="NZ_JACRTB010000041.1"/>
</dbReference>
<evidence type="ECO:0000256" key="1">
    <source>
        <dbReference type="ARBA" id="ARBA00005085"/>
    </source>
</evidence>